<dbReference type="InterPro" id="IPR015943">
    <property type="entry name" value="WD40/YVTN_repeat-like_dom_sf"/>
</dbReference>
<dbReference type="InterPro" id="IPR050995">
    <property type="entry name" value="WD-F-box_domain-protein"/>
</dbReference>
<keyword evidence="4" id="KW-0378">Hydrolase</keyword>
<dbReference type="FunFam" id="3.20.20.80:FF:000130">
    <property type="entry name" value="Endoglucanase C"/>
    <property type="match status" value="1"/>
</dbReference>
<dbReference type="Proteomes" id="UP000283269">
    <property type="component" value="Unassembled WGS sequence"/>
</dbReference>
<evidence type="ECO:0000313" key="9">
    <source>
        <dbReference type="EMBL" id="PPQ86929.1"/>
    </source>
</evidence>
<organism evidence="9 10">
    <name type="scientific">Psilocybe cyanescens</name>
    <dbReference type="NCBI Taxonomy" id="93625"/>
    <lineage>
        <taxon>Eukaryota</taxon>
        <taxon>Fungi</taxon>
        <taxon>Dikarya</taxon>
        <taxon>Basidiomycota</taxon>
        <taxon>Agaricomycotina</taxon>
        <taxon>Agaricomycetes</taxon>
        <taxon>Agaricomycetidae</taxon>
        <taxon>Agaricales</taxon>
        <taxon>Agaricineae</taxon>
        <taxon>Strophariaceae</taxon>
        <taxon>Psilocybe</taxon>
    </lineage>
</organism>
<dbReference type="PROSITE" id="PS50082">
    <property type="entry name" value="WD_REPEATS_2"/>
    <property type="match status" value="5"/>
</dbReference>
<dbReference type="OrthoDB" id="19711at2759"/>
<feature type="repeat" description="WD" evidence="6">
    <location>
        <begin position="570"/>
        <end position="606"/>
    </location>
</feature>
<evidence type="ECO:0000256" key="4">
    <source>
        <dbReference type="ARBA" id="ARBA00022801"/>
    </source>
</evidence>
<dbReference type="SMART" id="SM00256">
    <property type="entry name" value="FBOX"/>
    <property type="match status" value="1"/>
</dbReference>
<comment type="caution">
    <text evidence="9">The sequence shown here is derived from an EMBL/GenBank/DDBJ whole genome shotgun (WGS) entry which is preliminary data.</text>
</comment>
<evidence type="ECO:0000256" key="3">
    <source>
        <dbReference type="ARBA" id="ARBA00022737"/>
    </source>
</evidence>
<keyword evidence="10" id="KW-1185">Reference proteome</keyword>
<evidence type="ECO:0000256" key="1">
    <source>
        <dbReference type="ARBA" id="ARBA00005641"/>
    </source>
</evidence>
<dbReference type="PANTHER" id="PTHR14604">
    <property type="entry name" value="WD40 REPEAT PF20"/>
    <property type="match status" value="1"/>
</dbReference>
<feature type="repeat" description="WD" evidence="6">
    <location>
        <begin position="346"/>
        <end position="385"/>
    </location>
</feature>
<dbReference type="InterPro" id="IPR036047">
    <property type="entry name" value="F-box-like_dom_sf"/>
</dbReference>
<dbReference type="AlphaFoldDB" id="A0A409X803"/>
<dbReference type="Pfam" id="PF00150">
    <property type="entry name" value="Cellulase"/>
    <property type="match status" value="1"/>
</dbReference>
<dbReference type="PROSITE" id="PS50181">
    <property type="entry name" value="FBOX"/>
    <property type="match status" value="1"/>
</dbReference>
<evidence type="ECO:0000256" key="5">
    <source>
        <dbReference type="ARBA" id="ARBA00023295"/>
    </source>
</evidence>
<dbReference type="InterPro" id="IPR001680">
    <property type="entry name" value="WD40_rpt"/>
</dbReference>
<keyword evidence="2 6" id="KW-0853">WD repeat</keyword>
<accession>A0A409X803</accession>
<dbReference type="Gene3D" id="3.20.20.80">
    <property type="entry name" value="Glycosidases"/>
    <property type="match status" value="1"/>
</dbReference>
<dbReference type="InParanoid" id="A0A409X803"/>
<dbReference type="Gene3D" id="2.130.10.10">
    <property type="entry name" value="YVTN repeat-like/Quinoprotein amine dehydrogenase"/>
    <property type="match status" value="2"/>
</dbReference>
<dbReference type="PRINTS" id="PR00320">
    <property type="entry name" value="GPROTEINBRPT"/>
</dbReference>
<dbReference type="Pfam" id="PF00400">
    <property type="entry name" value="WD40"/>
    <property type="match status" value="5"/>
</dbReference>
<dbReference type="InterPro" id="IPR001547">
    <property type="entry name" value="Glyco_hydro_5"/>
</dbReference>
<dbReference type="PROSITE" id="PS00678">
    <property type="entry name" value="WD_REPEATS_1"/>
    <property type="match status" value="1"/>
</dbReference>
<dbReference type="GO" id="GO:0004553">
    <property type="term" value="F:hydrolase activity, hydrolyzing O-glycosyl compounds"/>
    <property type="evidence" value="ECO:0007669"/>
    <property type="project" value="InterPro"/>
</dbReference>
<protein>
    <recommendedName>
        <fullName evidence="8">F-box domain-containing protein</fullName>
    </recommendedName>
</protein>
<evidence type="ECO:0000313" key="10">
    <source>
        <dbReference type="Proteomes" id="UP000283269"/>
    </source>
</evidence>
<proteinExistence type="inferred from homology"/>
<feature type="compositionally biased region" description="Acidic residues" evidence="7">
    <location>
        <begin position="156"/>
        <end position="173"/>
    </location>
</feature>
<dbReference type="SUPFAM" id="SSF51445">
    <property type="entry name" value="(Trans)glycosidases"/>
    <property type="match status" value="1"/>
</dbReference>
<dbReference type="InterPro" id="IPR017853">
    <property type="entry name" value="GH"/>
</dbReference>
<dbReference type="InterPro" id="IPR019775">
    <property type="entry name" value="WD40_repeat_CS"/>
</dbReference>
<name>A0A409X803_PSICY</name>
<dbReference type="InterPro" id="IPR020472">
    <property type="entry name" value="WD40_PAC1"/>
</dbReference>
<dbReference type="EMBL" id="NHYD01002409">
    <property type="protein sequence ID" value="PPQ86929.1"/>
    <property type="molecule type" value="Genomic_DNA"/>
</dbReference>
<evidence type="ECO:0000259" key="8">
    <source>
        <dbReference type="PROSITE" id="PS50181"/>
    </source>
</evidence>
<dbReference type="Gene3D" id="1.20.1280.50">
    <property type="match status" value="1"/>
</dbReference>
<comment type="similarity">
    <text evidence="1">Belongs to the glycosyl hydrolase 5 (cellulase A) family.</text>
</comment>
<dbReference type="SUPFAM" id="SSF50978">
    <property type="entry name" value="WD40 repeat-like"/>
    <property type="match status" value="1"/>
</dbReference>
<keyword evidence="5" id="KW-0326">Glycosidase</keyword>
<reference evidence="9 10" key="1">
    <citation type="journal article" date="2018" name="Evol. Lett.">
        <title>Horizontal gene cluster transfer increased hallucinogenic mushroom diversity.</title>
        <authorList>
            <person name="Reynolds H.T."/>
            <person name="Vijayakumar V."/>
            <person name="Gluck-Thaler E."/>
            <person name="Korotkin H.B."/>
            <person name="Matheny P.B."/>
            <person name="Slot J.C."/>
        </authorList>
    </citation>
    <scope>NUCLEOTIDE SEQUENCE [LARGE SCALE GENOMIC DNA]</scope>
    <source>
        <strain evidence="9 10">2631</strain>
    </source>
</reference>
<feature type="repeat" description="WD" evidence="6">
    <location>
        <begin position="426"/>
        <end position="465"/>
    </location>
</feature>
<dbReference type="Pfam" id="PF12937">
    <property type="entry name" value="F-box-like"/>
    <property type="match status" value="1"/>
</dbReference>
<keyword evidence="3" id="KW-0677">Repeat</keyword>
<dbReference type="PROSITE" id="PS50294">
    <property type="entry name" value="WD_REPEATS_REGION"/>
    <property type="match status" value="1"/>
</dbReference>
<sequence>MLGDSATVTGSFAPDEGFIEEDAVVQLASNLNRQSMEEDGGSGSGARSVHDTEELAYKLLASLPRSRLATIQRRIAPLLQFDVVGSLPTEVSLQIFSYLPYPTLLACGVVSCRWQALSNDQSLWKALCQARGWTWRHVPRSHTFGSVHHQRSADWDNSDDEGMGDSDEEEETESPSTPLLEAAKAELALMQAELDSGFASMSTSMSNLSLDSSSSVASSSFTFVPGNPSPEDPAAAAAFVPPHRSAARQNRHSAPSILQDFSTAKPDYKLLHQTHIKLRNRVLSSSYRLSPLQTRGAPTNTHTSTVYCLQLYTYPETGKQVLFTGSRDRTVREWNLSTGMVERVIADVHNSSVLSICVHNGYLASAGSDRKVALWHLETNKLVKVLTDHEESVLCVRFDDRRLVSCSKDRTVRIYSFPALEFQFVLGAHRAAVNAVSISESFVVSASGDRSVRLWDAETGKLLRTLNDHHTRGIASIDFCPPFVVSGSSDKHVRLVDMHTLQGWSTSPDHDYGPEVPPSASALHFSSDGNGNSNGTWTCQICGSNSIESAFAAHRGPADRYGRPVGGCHHSDLVRTVALGEDFVLSGSYDLSVKVWDRKTGYLIANLTGGHTGRIFCIGFDSKKANCVMRRRPGTKIVNAEGNEVRLYGAGLGGWMTMENFISGFPGCEFQVREALAEVIGEQKAEFFFDRFLEHFFAEPDALFFKSLGLNCIRIAVGYRHFEDDMNPRVLKPNAFKHLDRAISICAKHSIYTVIDMHTAPGGQSGGWHADAGSHIGYFWRHKDFQDRLVWIWEKIAEHYKDNEWVAGYNVLNEPADPHPQHASLIAFYDRAHAAIRAIDKRHILFLDGNTFATDFTKFPDDAGQRWDNTAYAIHDYAVFGFPSSPEPYEGSQAQIEKMEKTYQRKREWMDKRGLCAWNGEWGPVYGRKEYDGDETDAINKRRYAVLRDQLGIYKKDGLSWSIWLYKDIGFQGMVYVSRSTPYMQRFEEFLRRKQRLAVDAWGKDDKHVKHIYQPIVDLIKSSVADPSHLKLYPPIWSVEERVTRISRTILVAEFMVKEWAEAFRGLDEEQLEELAKSFAFENCAERDELNKALREFSSIA</sequence>
<dbReference type="GO" id="GO:0000272">
    <property type="term" value="P:polysaccharide catabolic process"/>
    <property type="evidence" value="ECO:0007669"/>
    <property type="project" value="InterPro"/>
</dbReference>
<dbReference type="CDD" id="cd00200">
    <property type="entry name" value="WD40"/>
    <property type="match status" value="1"/>
</dbReference>
<dbReference type="SUPFAM" id="SSF81383">
    <property type="entry name" value="F-box domain"/>
    <property type="match status" value="1"/>
</dbReference>
<feature type="repeat" description="WD" evidence="6">
    <location>
        <begin position="299"/>
        <end position="344"/>
    </location>
</feature>
<feature type="domain" description="F-box" evidence="8">
    <location>
        <begin position="81"/>
        <end position="127"/>
    </location>
</feature>
<feature type="region of interest" description="Disordered" evidence="7">
    <location>
        <begin position="146"/>
        <end position="177"/>
    </location>
</feature>
<feature type="repeat" description="WD" evidence="6">
    <location>
        <begin position="386"/>
        <end position="416"/>
    </location>
</feature>
<dbReference type="InterPro" id="IPR001810">
    <property type="entry name" value="F-box_dom"/>
</dbReference>
<evidence type="ECO:0000256" key="6">
    <source>
        <dbReference type="PROSITE-ProRule" id="PRU00221"/>
    </source>
</evidence>
<evidence type="ECO:0000256" key="2">
    <source>
        <dbReference type="ARBA" id="ARBA00022574"/>
    </source>
</evidence>
<dbReference type="STRING" id="93625.A0A409X803"/>
<dbReference type="SMART" id="SM00320">
    <property type="entry name" value="WD40"/>
    <property type="match status" value="6"/>
</dbReference>
<gene>
    <name evidence="9" type="ORF">CVT25_009814</name>
</gene>
<dbReference type="InterPro" id="IPR036322">
    <property type="entry name" value="WD40_repeat_dom_sf"/>
</dbReference>
<dbReference type="PANTHER" id="PTHR14604:SF4">
    <property type="entry name" value="F-BOX DOMAIN-CONTAINING PROTEIN"/>
    <property type="match status" value="1"/>
</dbReference>
<evidence type="ECO:0000256" key="7">
    <source>
        <dbReference type="SAM" id="MobiDB-lite"/>
    </source>
</evidence>